<dbReference type="SUPFAM" id="SSF49452">
    <property type="entry name" value="Starch-binding domain-like"/>
    <property type="match status" value="1"/>
</dbReference>
<feature type="non-terminal residue" evidence="1">
    <location>
        <position position="142"/>
    </location>
</feature>
<name>X1R160_9ZZZZ</name>
<accession>X1R160</accession>
<proteinExistence type="predicted"/>
<gene>
    <name evidence="1" type="ORF">S12H4_04831</name>
</gene>
<organism evidence="1">
    <name type="scientific">marine sediment metagenome</name>
    <dbReference type="NCBI Taxonomy" id="412755"/>
    <lineage>
        <taxon>unclassified sequences</taxon>
        <taxon>metagenomes</taxon>
        <taxon>ecological metagenomes</taxon>
    </lineage>
</organism>
<dbReference type="Gene3D" id="2.60.40.1120">
    <property type="entry name" value="Carboxypeptidase-like, regulatory domain"/>
    <property type="match status" value="1"/>
</dbReference>
<dbReference type="InterPro" id="IPR013784">
    <property type="entry name" value="Carb-bd-like_fold"/>
</dbReference>
<protein>
    <recommendedName>
        <fullName evidence="2">PEGA domain-containing protein</fullName>
    </recommendedName>
</protein>
<dbReference type="AlphaFoldDB" id="X1R160"/>
<evidence type="ECO:0008006" key="2">
    <source>
        <dbReference type="Google" id="ProtNLM"/>
    </source>
</evidence>
<comment type="caution">
    <text evidence="1">The sequence shown here is derived from an EMBL/GenBank/DDBJ whole genome shotgun (WGS) entry which is preliminary data.</text>
</comment>
<dbReference type="EMBL" id="BARW01001534">
    <property type="protein sequence ID" value="GAI60836.1"/>
    <property type="molecule type" value="Genomic_DNA"/>
</dbReference>
<evidence type="ECO:0000313" key="1">
    <source>
        <dbReference type="EMBL" id="GAI60836.1"/>
    </source>
</evidence>
<reference evidence="1" key="1">
    <citation type="journal article" date="2014" name="Front. Microbiol.">
        <title>High frequency of phylogenetically diverse reductive dehalogenase-homologous genes in deep subseafloor sedimentary metagenomes.</title>
        <authorList>
            <person name="Kawai M."/>
            <person name="Futagami T."/>
            <person name="Toyoda A."/>
            <person name="Takaki Y."/>
            <person name="Nishi S."/>
            <person name="Hori S."/>
            <person name="Arai W."/>
            <person name="Tsubouchi T."/>
            <person name="Morono Y."/>
            <person name="Uchiyama I."/>
            <person name="Ito T."/>
            <person name="Fujiyama A."/>
            <person name="Inagaki F."/>
            <person name="Takami H."/>
        </authorList>
    </citation>
    <scope>NUCLEOTIDE SEQUENCE</scope>
    <source>
        <strain evidence="1">Expedition CK06-06</strain>
    </source>
</reference>
<dbReference type="GO" id="GO:0030246">
    <property type="term" value="F:carbohydrate binding"/>
    <property type="evidence" value="ECO:0007669"/>
    <property type="project" value="InterPro"/>
</dbReference>
<sequence length="142" mass="15355">MTREEEAPPEEGPPPGLANLYGKVTDAVTGEAIPGVLVALNGLEVYTDAGGNYAFTDLEPGTYTITFEQEGYEAVHVDTLFVEGNNELNVEMIPLVAAPFSFSNLWVERARCESATAWNTLNFGCTITNPTDRGITHTLTPM</sequence>
<dbReference type="Pfam" id="PF13620">
    <property type="entry name" value="CarboxypepD_reg"/>
    <property type="match status" value="1"/>
</dbReference>